<comment type="similarity">
    <text evidence="1">Belongs to the carotenoid/retinoid oxidoreductase family.</text>
</comment>
<dbReference type="SUPFAM" id="SSF51905">
    <property type="entry name" value="FAD/NAD(P)-binding domain"/>
    <property type="match status" value="1"/>
</dbReference>
<dbReference type="Proteomes" id="UP000603434">
    <property type="component" value="Unassembled WGS sequence"/>
</dbReference>
<evidence type="ECO:0000313" key="3">
    <source>
        <dbReference type="EMBL" id="MBC8363133.1"/>
    </source>
</evidence>
<evidence type="ECO:0000259" key="2">
    <source>
        <dbReference type="Pfam" id="PF01593"/>
    </source>
</evidence>
<name>A0A8J6NYM0_9BACT</name>
<protein>
    <submittedName>
        <fullName evidence="3">FAD-dependent oxidoreductase</fullName>
    </submittedName>
</protein>
<dbReference type="Gene3D" id="3.50.50.60">
    <property type="entry name" value="FAD/NAD(P)-binding domain"/>
    <property type="match status" value="1"/>
</dbReference>
<organism evidence="3 4">
    <name type="scientific">Candidatus Desulfatibia profunda</name>
    <dbReference type="NCBI Taxonomy" id="2841695"/>
    <lineage>
        <taxon>Bacteria</taxon>
        <taxon>Pseudomonadati</taxon>
        <taxon>Thermodesulfobacteriota</taxon>
        <taxon>Desulfobacteria</taxon>
        <taxon>Desulfobacterales</taxon>
        <taxon>Desulfobacterales incertae sedis</taxon>
        <taxon>Candidatus Desulfatibia</taxon>
    </lineage>
</organism>
<dbReference type="EMBL" id="JACNJH010000259">
    <property type="protein sequence ID" value="MBC8363133.1"/>
    <property type="molecule type" value="Genomic_DNA"/>
</dbReference>
<feature type="domain" description="Amine oxidase" evidence="2">
    <location>
        <begin position="22"/>
        <end position="260"/>
    </location>
</feature>
<accession>A0A8J6NYM0</accession>
<gene>
    <name evidence="3" type="ORF">H8E23_17245</name>
</gene>
<sequence>MGKDSIILGAGMTGLAAGFASRLPVFEALDTPGGICSSYYIRPGEKRRTVQAPNDEEAYRFEIGGGHWIFGADPRVLDLIRKFTSVKTYTRCSSVYFRKDNLYVPYPLQNHLRFLDREISKRILSEITGNGGTPRTMKEWLRQSFGPTLCKLFFYPFHESYTAGLYDRIVPQDGYKSPVDLSLVIQGASTNTSPVGYNATFIYPEKGLNALSQRMADRCNIHFGKQVLKIDVHNKEVLFTDGSTLAYDSLISTLPLNKMMQMTGLSVKDEPDPYTSVLVLNIGAKRGGHCPDDQWIYTLDAVSGFHRLGFYSNVDSSFLPRSARENNDRVSIYVERAYPGGGRPSDRETTQYTEKVIKELQEWGFVEDIEVVDPTWIYVAYTWSWPGSNWRRQSMERLEQFDIYQVGRYGRWRFQGIADSIRDGLLSGAAFK</sequence>
<evidence type="ECO:0000256" key="1">
    <source>
        <dbReference type="ARBA" id="ARBA00006046"/>
    </source>
</evidence>
<dbReference type="InterPro" id="IPR036188">
    <property type="entry name" value="FAD/NAD-bd_sf"/>
</dbReference>
<dbReference type="GO" id="GO:0016491">
    <property type="term" value="F:oxidoreductase activity"/>
    <property type="evidence" value="ECO:0007669"/>
    <property type="project" value="InterPro"/>
</dbReference>
<dbReference type="PANTHER" id="PTHR43734">
    <property type="entry name" value="PHYTOENE DESATURASE"/>
    <property type="match status" value="1"/>
</dbReference>
<evidence type="ECO:0000313" key="4">
    <source>
        <dbReference type="Proteomes" id="UP000603434"/>
    </source>
</evidence>
<comment type="caution">
    <text evidence="3">The sequence shown here is derived from an EMBL/GenBank/DDBJ whole genome shotgun (WGS) entry which is preliminary data.</text>
</comment>
<proteinExistence type="inferred from homology"/>
<dbReference type="AlphaFoldDB" id="A0A8J6NYM0"/>
<dbReference type="Pfam" id="PF01593">
    <property type="entry name" value="Amino_oxidase"/>
    <property type="match status" value="1"/>
</dbReference>
<dbReference type="PANTHER" id="PTHR43734:SF4">
    <property type="entry name" value="AMINE OXIDASE DOMAIN-CONTAINING PROTEIN"/>
    <property type="match status" value="1"/>
</dbReference>
<reference evidence="3 4" key="1">
    <citation type="submission" date="2020-08" db="EMBL/GenBank/DDBJ databases">
        <title>Bridging the membrane lipid divide: bacteria of the FCB group superphylum have the potential to synthesize archaeal ether lipids.</title>
        <authorList>
            <person name="Villanueva L."/>
            <person name="Von Meijenfeldt F.A.B."/>
            <person name="Westbye A.B."/>
            <person name="Yadav S."/>
            <person name="Hopmans E.C."/>
            <person name="Dutilh B.E."/>
            <person name="Sinninghe Damste J.S."/>
        </authorList>
    </citation>
    <scope>NUCLEOTIDE SEQUENCE [LARGE SCALE GENOMIC DNA]</scope>
    <source>
        <strain evidence="3">NIOZ-UU30</strain>
    </source>
</reference>
<dbReference type="InterPro" id="IPR002937">
    <property type="entry name" value="Amino_oxidase"/>
</dbReference>